<keyword evidence="1" id="KW-0732">Signal</keyword>
<evidence type="ECO:0000313" key="3">
    <source>
        <dbReference type="Proteomes" id="UP000517916"/>
    </source>
</evidence>
<evidence type="ECO:0000313" key="2">
    <source>
        <dbReference type="EMBL" id="MBA8930934.1"/>
    </source>
</evidence>
<keyword evidence="3" id="KW-1185">Reference proteome</keyword>
<name>A0ABR6BVH9_9PSEU</name>
<dbReference type="EMBL" id="JACJID010000008">
    <property type="protein sequence ID" value="MBA8930934.1"/>
    <property type="molecule type" value="Genomic_DNA"/>
</dbReference>
<proteinExistence type="predicted"/>
<reference evidence="2 3" key="1">
    <citation type="submission" date="2020-08" db="EMBL/GenBank/DDBJ databases">
        <title>Genomic Encyclopedia of Archaeal and Bacterial Type Strains, Phase II (KMG-II): from individual species to whole genera.</title>
        <authorList>
            <person name="Goeker M."/>
        </authorList>
    </citation>
    <scope>NUCLEOTIDE SEQUENCE [LARGE SCALE GENOMIC DNA]</scope>
    <source>
        <strain evidence="2 3">DSM 43850</strain>
    </source>
</reference>
<organism evidence="2 3">
    <name type="scientific">Kutzneria viridogrisea</name>
    <dbReference type="NCBI Taxonomy" id="47990"/>
    <lineage>
        <taxon>Bacteria</taxon>
        <taxon>Bacillati</taxon>
        <taxon>Actinomycetota</taxon>
        <taxon>Actinomycetes</taxon>
        <taxon>Pseudonocardiales</taxon>
        <taxon>Pseudonocardiaceae</taxon>
        <taxon>Kutzneria</taxon>
    </lineage>
</organism>
<gene>
    <name evidence="2" type="ORF">BC739_008181</name>
</gene>
<feature type="signal peptide" evidence="1">
    <location>
        <begin position="1"/>
        <end position="31"/>
    </location>
</feature>
<sequence length="59" mass="6072">MHRTTALGFALFLATVLAGLLSMSAPAPASAATQKSSTPLTASRDSAPLCLKPKWGMIN</sequence>
<feature type="chain" id="PRO_5045989483" evidence="1">
    <location>
        <begin position="32"/>
        <end position="59"/>
    </location>
</feature>
<accession>A0ABR6BVH9</accession>
<dbReference type="Proteomes" id="UP000517916">
    <property type="component" value="Unassembled WGS sequence"/>
</dbReference>
<protein>
    <submittedName>
        <fullName evidence="2">Uncharacterized protein</fullName>
    </submittedName>
</protein>
<comment type="caution">
    <text evidence="2">The sequence shown here is derived from an EMBL/GenBank/DDBJ whole genome shotgun (WGS) entry which is preliminary data.</text>
</comment>
<evidence type="ECO:0000256" key="1">
    <source>
        <dbReference type="SAM" id="SignalP"/>
    </source>
</evidence>